<proteinExistence type="predicted"/>
<feature type="non-terminal residue" evidence="1">
    <location>
        <position position="1"/>
    </location>
</feature>
<gene>
    <name evidence="1" type="ORF">RPERSI_LOCUS36623</name>
</gene>
<dbReference type="Proteomes" id="UP000789920">
    <property type="component" value="Unassembled WGS sequence"/>
</dbReference>
<organism evidence="1 2">
    <name type="scientific">Racocetra persica</name>
    <dbReference type="NCBI Taxonomy" id="160502"/>
    <lineage>
        <taxon>Eukaryota</taxon>
        <taxon>Fungi</taxon>
        <taxon>Fungi incertae sedis</taxon>
        <taxon>Mucoromycota</taxon>
        <taxon>Glomeromycotina</taxon>
        <taxon>Glomeromycetes</taxon>
        <taxon>Diversisporales</taxon>
        <taxon>Gigasporaceae</taxon>
        <taxon>Racocetra</taxon>
    </lineage>
</organism>
<comment type="caution">
    <text evidence="1">The sequence shown here is derived from an EMBL/GenBank/DDBJ whole genome shotgun (WGS) entry which is preliminary data.</text>
</comment>
<reference evidence="1" key="1">
    <citation type="submission" date="2021-06" db="EMBL/GenBank/DDBJ databases">
        <authorList>
            <person name="Kallberg Y."/>
            <person name="Tangrot J."/>
            <person name="Rosling A."/>
        </authorList>
    </citation>
    <scope>NUCLEOTIDE SEQUENCE</scope>
    <source>
        <strain evidence="1">MA461A</strain>
    </source>
</reference>
<dbReference type="EMBL" id="CAJVQC010176879">
    <property type="protein sequence ID" value="CAG8851559.1"/>
    <property type="molecule type" value="Genomic_DNA"/>
</dbReference>
<evidence type="ECO:0000313" key="1">
    <source>
        <dbReference type="EMBL" id="CAG8851559.1"/>
    </source>
</evidence>
<accession>A0ACA9T0R0</accession>
<sequence>PGEQIINKPIVMHKKILAEKEQQIQQFLANRTNVIMSLYKTDSITNKPVFYLKYSKDIF</sequence>
<keyword evidence="2" id="KW-1185">Reference proteome</keyword>
<protein>
    <submittedName>
        <fullName evidence="1">35939_t:CDS:1</fullName>
    </submittedName>
</protein>
<name>A0ACA9T0R0_9GLOM</name>
<evidence type="ECO:0000313" key="2">
    <source>
        <dbReference type="Proteomes" id="UP000789920"/>
    </source>
</evidence>